<proteinExistence type="predicted"/>
<gene>
    <name evidence="1" type="ORF">QTP81_15635</name>
</gene>
<name>A0ABT7T0X3_9ALTE</name>
<reference evidence="1 2" key="1">
    <citation type="submission" date="2023-06" db="EMBL/GenBank/DDBJ databases">
        <title>Alteromonas sp. ASW11-36 isolated from intertidal sand.</title>
        <authorList>
            <person name="Li Y."/>
        </authorList>
    </citation>
    <scope>NUCLEOTIDE SEQUENCE [LARGE SCALE GENOMIC DNA]</scope>
    <source>
        <strain evidence="1 2">ASW11-36</strain>
    </source>
</reference>
<sequence length="140" mass="16313">MYTAKTKHYQIWCENNVLIAVIRGQWDAIEAEAYVQDFQAVARKLINEPWAHITYLDDWRLSTPDASGPIQELERWCMNNNLHCDAVVYAEHAIKDYVLENALQNTSRNPDVYRHFTSSKEAIDWITRKGFLPTSERIVG</sequence>
<comment type="caution">
    <text evidence="1">The sequence shown here is derived from an EMBL/GenBank/DDBJ whole genome shotgun (WGS) entry which is preliminary data.</text>
</comment>
<organism evidence="1 2">
    <name type="scientific">Alteromonas arenosi</name>
    <dbReference type="NCBI Taxonomy" id="3055817"/>
    <lineage>
        <taxon>Bacteria</taxon>
        <taxon>Pseudomonadati</taxon>
        <taxon>Pseudomonadota</taxon>
        <taxon>Gammaproteobacteria</taxon>
        <taxon>Alteromonadales</taxon>
        <taxon>Alteromonadaceae</taxon>
        <taxon>Alteromonas/Salinimonas group</taxon>
        <taxon>Alteromonas</taxon>
    </lineage>
</organism>
<evidence type="ECO:0000313" key="1">
    <source>
        <dbReference type="EMBL" id="MDM7862035.1"/>
    </source>
</evidence>
<protein>
    <recommendedName>
        <fullName evidence="3">STAS/SEC14 domain-containing protein</fullName>
    </recommendedName>
</protein>
<keyword evidence="2" id="KW-1185">Reference proteome</keyword>
<accession>A0ABT7T0X3</accession>
<dbReference type="RefSeq" id="WP_289366782.1">
    <property type="nucleotide sequence ID" value="NZ_JAUCBP010000013.1"/>
</dbReference>
<dbReference type="EMBL" id="JAUCBP010000013">
    <property type="protein sequence ID" value="MDM7862035.1"/>
    <property type="molecule type" value="Genomic_DNA"/>
</dbReference>
<evidence type="ECO:0008006" key="3">
    <source>
        <dbReference type="Google" id="ProtNLM"/>
    </source>
</evidence>
<evidence type="ECO:0000313" key="2">
    <source>
        <dbReference type="Proteomes" id="UP001234343"/>
    </source>
</evidence>
<dbReference type="Proteomes" id="UP001234343">
    <property type="component" value="Unassembled WGS sequence"/>
</dbReference>